<dbReference type="NCBIfam" id="TIGR01950">
    <property type="entry name" value="SoxR"/>
    <property type="match status" value="1"/>
</dbReference>
<dbReference type="GO" id="GO:0051537">
    <property type="term" value="F:2 iron, 2 sulfur cluster binding"/>
    <property type="evidence" value="ECO:0007669"/>
    <property type="project" value="UniProtKB-KW"/>
</dbReference>
<dbReference type="InterPro" id="IPR009061">
    <property type="entry name" value="DNA-bd_dom_put_sf"/>
</dbReference>
<dbReference type="FunFam" id="1.10.1660.10:FF:000002">
    <property type="entry name" value="Redox-sensitive transcriptional activator SoxR"/>
    <property type="match status" value="1"/>
</dbReference>
<dbReference type="GO" id="GO:0046872">
    <property type="term" value="F:metal ion binding"/>
    <property type="evidence" value="ECO:0007669"/>
    <property type="project" value="UniProtKB-KW"/>
</dbReference>
<protein>
    <recommendedName>
        <fullName evidence="10">HTH merR-type domain-containing protein</fullName>
    </recommendedName>
</protein>
<dbReference type="PANTHER" id="PTHR30204:SF0">
    <property type="entry name" value="REDOX-SENSITIVE TRANSCRIPTIONAL ACTIVATOR SOXR"/>
    <property type="match status" value="1"/>
</dbReference>
<keyword evidence="4" id="KW-0408">Iron</keyword>
<dbReference type="PROSITE" id="PS50937">
    <property type="entry name" value="HTH_MERR_2"/>
    <property type="match status" value="1"/>
</dbReference>
<evidence type="ECO:0000256" key="8">
    <source>
        <dbReference type="ARBA" id="ARBA00023159"/>
    </source>
</evidence>
<dbReference type="SUPFAM" id="SSF46955">
    <property type="entry name" value="Putative DNA-binding domain"/>
    <property type="match status" value="1"/>
</dbReference>
<dbReference type="InterPro" id="IPR010211">
    <property type="entry name" value="Redox-sen_tscrpt-act_SoxR"/>
</dbReference>
<dbReference type="Pfam" id="PF09278">
    <property type="entry name" value="MerR-DNA-bind"/>
    <property type="match status" value="1"/>
</dbReference>
<dbReference type="Gene3D" id="1.10.1660.10">
    <property type="match status" value="1"/>
</dbReference>
<evidence type="ECO:0000256" key="6">
    <source>
        <dbReference type="ARBA" id="ARBA00023015"/>
    </source>
</evidence>
<dbReference type="Pfam" id="PF00376">
    <property type="entry name" value="MerR"/>
    <property type="match status" value="1"/>
</dbReference>
<accession>A0AAU9V6B2</accession>
<evidence type="ECO:0000256" key="7">
    <source>
        <dbReference type="ARBA" id="ARBA00023125"/>
    </source>
</evidence>
<evidence type="ECO:0000313" key="12">
    <source>
        <dbReference type="Proteomes" id="UP001153954"/>
    </source>
</evidence>
<keyword evidence="12" id="KW-1185">Reference proteome</keyword>
<keyword evidence="6" id="KW-0805">Transcription regulation</keyword>
<keyword evidence="7" id="KW-0238">DNA-binding</keyword>
<dbReference type="Proteomes" id="UP001153954">
    <property type="component" value="Unassembled WGS sequence"/>
</dbReference>
<dbReference type="PRINTS" id="PR00040">
    <property type="entry name" value="HTHMERR"/>
</dbReference>
<reference evidence="11" key="1">
    <citation type="submission" date="2022-03" db="EMBL/GenBank/DDBJ databases">
        <authorList>
            <person name="Tunstrom K."/>
        </authorList>
    </citation>
    <scope>NUCLEOTIDE SEQUENCE</scope>
</reference>
<dbReference type="InterPro" id="IPR015358">
    <property type="entry name" value="Tscrpt_reg_MerR_DNA-bd"/>
</dbReference>
<dbReference type="PANTHER" id="PTHR30204">
    <property type="entry name" value="REDOX-CYCLING DRUG-SENSING TRANSCRIPTIONAL ACTIVATOR SOXR"/>
    <property type="match status" value="1"/>
</dbReference>
<comment type="caution">
    <text evidence="11">The sequence shown here is derived from an EMBL/GenBank/DDBJ whole genome shotgun (WGS) entry which is preliminary data.</text>
</comment>
<keyword evidence="8" id="KW-0010">Activator</keyword>
<dbReference type="AlphaFoldDB" id="A0AAU9V6B2"/>
<dbReference type="PROSITE" id="PS00552">
    <property type="entry name" value="HTH_MERR_1"/>
    <property type="match status" value="1"/>
</dbReference>
<evidence type="ECO:0000259" key="10">
    <source>
        <dbReference type="PROSITE" id="PS50937"/>
    </source>
</evidence>
<evidence type="ECO:0000256" key="2">
    <source>
        <dbReference type="ARBA" id="ARBA00022714"/>
    </source>
</evidence>
<organism evidence="11 12">
    <name type="scientific">Euphydryas editha</name>
    <name type="common">Edith's checkerspot</name>
    <dbReference type="NCBI Taxonomy" id="104508"/>
    <lineage>
        <taxon>Eukaryota</taxon>
        <taxon>Metazoa</taxon>
        <taxon>Ecdysozoa</taxon>
        <taxon>Arthropoda</taxon>
        <taxon>Hexapoda</taxon>
        <taxon>Insecta</taxon>
        <taxon>Pterygota</taxon>
        <taxon>Neoptera</taxon>
        <taxon>Endopterygota</taxon>
        <taxon>Lepidoptera</taxon>
        <taxon>Glossata</taxon>
        <taxon>Ditrysia</taxon>
        <taxon>Papilionoidea</taxon>
        <taxon>Nymphalidae</taxon>
        <taxon>Nymphalinae</taxon>
        <taxon>Euphydryas</taxon>
    </lineage>
</organism>
<dbReference type="InterPro" id="IPR000551">
    <property type="entry name" value="MerR-type_HTH_dom"/>
</dbReference>
<name>A0AAU9V6B2_EUPED</name>
<evidence type="ECO:0000256" key="4">
    <source>
        <dbReference type="ARBA" id="ARBA00023004"/>
    </source>
</evidence>
<keyword evidence="9" id="KW-0804">Transcription</keyword>
<proteinExistence type="predicted"/>
<dbReference type="GO" id="GO:0003677">
    <property type="term" value="F:DNA binding"/>
    <property type="evidence" value="ECO:0007669"/>
    <property type="project" value="UniProtKB-KW"/>
</dbReference>
<sequence length="201" mass="21986">MAFRKSDATAGIYDLAAATFTLIRFNSTDGGNRSACGQTHAGTRGKRGFMEKRLLRIKALLTPGEVAKRSGVAVSALHFYESKGLIKSIRNGGNQRHYTRDVLRYVAIIKIAQRIGIPLATIGDAFGVLPEGHTLSPKEWKHLSSQWREELDRRIHTLVALRDKLDGCIGCGCLSRSDCPLRNPGDKLGEQGTGARLLGEE</sequence>
<feature type="domain" description="HTH merR-type" evidence="10">
    <location>
        <begin position="60"/>
        <end position="128"/>
    </location>
</feature>
<dbReference type="EMBL" id="CAKOGL010000028">
    <property type="protein sequence ID" value="CAH2105679.1"/>
    <property type="molecule type" value="Genomic_DNA"/>
</dbReference>
<dbReference type="CDD" id="cd01110">
    <property type="entry name" value="HTH_SoxR"/>
    <property type="match status" value="1"/>
</dbReference>
<keyword evidence="2" id="KW-0001">2Fe-2S</keyword>
<evidence type="ECO:0000256" key="1">
    <source>
        <dbReference type="ARBA" id="ARBA00011738"/>
    </source>
</evidence>
<gene>
    <name evidence="11" type="ORF">EEDITHA_LOCUS19908</name>
</gene>
<dbReference type="GO" id="GO:0003700">
    <property type="term" value="F:DNA-binding transcription factor activity"/>
    <property type="evidence" value="ECO:0007669"/>
    <property type="project" value="InterPro"/>
</dbReference>
<evidence type="ECO:0000256" key="3">
    <source>
        <dbReference type="ARBA" id="ARBA00022723"/>
    </source>
</evidence>
<comment type="subunit">
    <text evidence="1">Homodimer.</text>
</comment>
<evidence type="ECO:0000313" key="11">
    <source>
        <dbReference type="EMBL" id="CAH2105679.1"/>
    </source>
</evidence>
<keyword evidence="3" id="KW-0479">Metal-binding</keyword>
<dbReference type="InterPro" id="IPR047057">
    <property type="entry name" value="MerR_fam"/>
</dbReference>
<evidence type="ECO:0000256" key="9">
    <source>
        <dbReference type="ARBA" id="ARBA00023163"/>
    </source>
</evidence>
<evidence type="ECO:0000256" key="5">
    <source>
        <dbReference type="ARBA" id="ARBA00023014"/>
    </source>
</evidence>
<dbReference type="SMART" id="SM00422">
    <property type="entry name" value="HTH_MERR"/>
    <property type="match status" value="1"/>
</dbReference>
<keyword evidence="5" id="KW-0411">Iron-sulfur</keyword>
<dbReference type="GO" id="GO:0006979">
    <property type="term" value="P:response to oxidative stress"/>
    <property type="evidence" value="ECO:0007669"/>
    <property type="project" value="InterPro"/>
</dbReference>